<dbReference type="Pfam" id="PF00196">
    <property type="entry name" value="GerE"/>
    <property type="match status" value="1"/>
</dbReference>
<dbReference type="CDD" id="cd06170">
    <property type="entry name" value="LuxR_C_like"/>
    <property type="match status" value="1"/>
</dbReference>
<name>A0A562NVD2_9RHOB</name>
<dbReference type="GO" id="GO:0006355">
    <property type="term" value="P:regulation of DNA-templated transcription"/>
    <property type="evidence" value="ECO:0007669"/>
    <property type="project" value="InterPro"/>
</dbReference>
<dbReference type="SUPFAM" id="SSF46894">
    <property type="entry name" value="C-terminal effector domain of the bipartite response regulators"/>
    <property type="match status" value="1"/>
</dbReference>
<dbReference type="PRINTS" id="PR00038">
    <property type="entry name" value="HTHLUXR"/>
</dbReference>
<dbReference type="InterPro" id="IPR011006">
    <property type="entry name" value="CheY-like_superfamily"/>
</dbReference>
<evidence type="ECO:0000313" key="7">
    <source>
        <dbReference type="Proteomes" id="UP000316225"/>
    </source>
</evidence>
<dbReference type="InterPro" id="IPR001789">
    <property type="entry name" value="Sig_transdc_resp-reg_receiver"/>
</dbReference>
<sequence length="208" mass="22311">MIRIVLADDHRIVTDGLKQILSHQADMEISAVVEDGDSLCALLQTGTEVDIVVLDMSMPGRTGLDLLKHLRRFWPKLPILVLSMHPESIYGLRALKSGANGYLTKDSDASQLVSAVRQVAAGKSFASEELIDQLVGSTRGAQGSEVQALSDRELLVLQLLASGSSVTVIADRLCLSVKTVSTHKANIQRKLGVTGTAHLVKYALSNGI</sequence>
<keyword evidence="7" id="KW-1185">Reference proteome</keyword>
<dbReference type="Gene3D" id="3.40.50.2300">
    <property type="match status" value="1"/>
</dbReference>
<dbReference type="PANTHER" id="PTHR43214:SF43">
    <property type="entry name" value="TWO-COMPONENT RESPONSE REGULATOR"/>
    <property type="match status" value="1"/>
</dbReference>
<dbReference type="PROSITE" id="PS50110">
    <property type="entry name" value="RESPONSE_REGULATORY"/>
    <property type="match status" value="1"/>
</dbReference>
<dbReference type="SMART" id="SM00421">
    <property type="entry name" value="HTH_LUXR"/>
    <property type="match status" value="1"/>
</dbReference>
<dbReference type="GO" id="GO:0000160">
    <property type="term" value="P:phosphorelay signal transduction system"/>
    <property type="evidence" value="ECO:0007669"/>
    <property type="project" value="InterPro"/>
</dbReference>
<dbReference type="SMART" id="SM00448">
    <property type="entry name" value="REC"/>
    <property type="match status" value="1"/>
</dbReference>
<dbReference type="InterPro" id="IPR039420">
    <property type="entry name" value="WalR-like"/>
</dbReference>
<evidence type="ECO:0000256" key="2">
    <source>
        <dbReference type="ARBA" id="ARBA00023125"/>
    </source>
</evidence>
<evidence type="ECO:0000313" key="6">
    <source>
        <dbReference type="EMBL" id="TWI35990.1"/>
    </source>
</evidence>
<dbReference type="InterPro" id="IPR016032">
    <property type="entry name" value="Sig_transdc_resp-reg_C-effctor"/>
</dbReference>
<organism evidence="6 7">
    <name type="scientific">Paracoccus sulfuroxidans</name>
    <dbReference type="NCBI Taxonomy" id="384678"/>
    <lineage>
        <taxon>Bacteria</taxon>
        <taxon>Pseudomonadati</taxon>
        <taxon>Pseudomonadota</taxon>
        <taxon>Alphaproteobacteria</taxon>
        <taxon>Rhodobacterales</taxon>
        <taxon>Paracoccaceae</taxon>
        <taxon>Paracoccus</taxon>
    </lineage>
</organism>
<feature type="modified residue" description="4-aspartylphosphate" evidence="3">
    <location>
        <position position="55"/>
    </location>
</feature>
<evidence type="ECO:0000259" key="4">
    <source>
        <dbReference type="PROSITE" id="PS50043"/>
    </source>
</evidence>
<evidence type="ECO:0000256" key="1">
    <source>
        <dbReference type="ARBA" id="ARBA00022553"/>
    </source>
</evidence>
<dbReference type="SUPFAM" id="SSF52172">
    <property type="entry name" value="CheY-like"/>
    <property type="match status" value="1"/>
</dbReference>
<dbReference type="PANTHER" id="PTHR43214">
    <property type="entry name" value="TWO-COMPONENT RESPONSE REGULATOR"/>
    <property type="match status" value="1"/>
</dbReference>
<evidence type="ECO:0000259" key="5">
    <source>
        <dbReference type="PROSITE" id="PS50110"/>
    </source>
</evidence>
<dbReference type="Proteomes" id="UP000316225">
    <property type="component" value="Unassembled WGS sequence"/>
</dbReference>
<gene>
    <name evidence="6" type="ORF">IQ24_01350</name>
</gene>
<dbReference type="GO" id="GO:0003677">
    <property type="term" value="F:DNA binding"/>
    <property type="evidence" value="ECO:0007669"/>
    <property type="project" value="UniProtKB-KW"/>
</dbReference>
<evidence type="ECO:0000256" key="3">
    <source>
        <dbReference type="PROSITE-ProRule" id="PRU00169"/>
    </source>
</evidence>
<dbReference type="InterPro" id="IPR058245">
    <property type="entry name" value="NreC/VraR/RcsB-like_REC"/>
</dbReference>
<reference evidence="6 7" key="1">
    <citation type="journal article" date="2015" name="Stand. Genomic Sci.">
        <title>Genomic Encyclopedia of Bacterial and Archaeal Type Strains, Phase III: the genomes of soil and plant-associated and newly described type strains.</title>
        <authorList>
            <person name="Whitman W.B."/>
            <person name="Woyke T."/>
            <person name="Klenk H.P."/>
            <person name="Zhou Y."/>
            <person name="Lilburn T.G."/>
            <person name="Beck B.J."/>
            <person name="De Vos P."/>
            <person name="Vandamme P."/>
            <person name="Eisen J.A."/>
            <person name="Garrity G."/>
            <person name="Hugenholtz P."/>
            <person name="Kyrpides N.C."/>
        </authorList>
    </citation>
    <scope>NUCLEOTIDE SEQUENCE [LARGE SCALE GENOMIC DNA]</scope>
    <source>
        <strain evidence="6 7">CGMCC 1.5364</strain>
    </source>
</reference>
<dbReference type="EMBL" id="VLKU01000003">
    <property type="protein sequence ID" value="TWI35990.1"/>
    <property type="molecule type" value="Genomic_DNA"/>
</dbReference>
<dbReference type="PROSITE" id="PS50043">
    <property type="entry name" value="HTH_LUXR_2"/>
    <property type="match status" value="1"/>
</dbReference>
<proteinExistence type="predicted"/>
<dbReference type="RefSeq" id="WP_145397040.1">
    <property type="nucleotide sequence ID" value="NZ_VLKU01000003.1"/>
</dbReference>
<feature type="domain" description="HTH luxR-type" evidence="4">
    <location>
        <begin position="142"/>
        <end position="207"/>
    </location>
</feature>
<feature type="domain" description="Response regulatory" evidence="5">
    <location>
        <begin position="3"/>
        <end position="120"/>
    </location>
</feature>
<comment type="caution">
    <text evidence="6">The sequence shown here is derived from an EMBL/GenBank/DDBJ whole genome shotgun (WGS) entry which is preliminary data.</text>
</comment>
<protein>
    <submittedName>
        <fullName evidence="6">LuxR family two component transcriptional regulator</fullName>
    </submittedName>
</protein>
<dbReference type="CDD" id="cd17535">
    <property type="entry name" value="REC_NarL-like"/>
    <property type="match status" value="1"/>
</dbReference>
<dbReference type="PROSITE" id="PS00622">
    <property type="entry name" value="HTH_LUXR_1"/>
    <property type="match status" value="1"/>
</dbReference>
<accession>A0A562NVD2</accession>
<keyword evidence="2" id="KW-0238">DNA-binding</keyword>
<keyword evidence="1 3" id="KW-0597">Phosphoprotein</keyword>
<dbReference type="AlphaFoldDB" id="A0A562NVD2"/>
<dbReference type="Pfam" id="PF00072">
    <property type="entry name" value="Response_reg"/>
    <property type="match status" value="1"/>
</dbReference>
<dbReference type="InterPro" id="IPR000792">
    <property type="entry name" value="Tscrpt_reg_LuxR_C"/>
</dbReference>
<dbReference type="OrthoDB" id="9814495at2"/>